<organism evidence="1 2">
    <name type="scientific">Acetobacter orleanensis</name>
    <dbReference type="NCBI Taxonomy" id="104099"/>
    <lineage>
        <taxon>Bacteria</taxon>
        <taxon>Pseudomonadati</taxon>
        <taxon>Pseudomonadota</taxon>
        <taxon>Alphaproteobacteria</taxon>
        <taxon>Acetobacterales</taxon>
        <taxon>Acetobacteraceae</taxon>
        <taxon>Acetobacter</taxon>
    </lineage>
</organism>
<comment type="caution">
    <text evidence="1">The sequence shown here is derived from an EMBL/GenBank/DDBJ whole genome shotgun (WGS) entry which is preliminary data.</text>
</comment>
<accession>A0A4Y3TR12</accession>
<protein>
    <submittedName>
        <fullName evidence="1">Uncharacterized protein</fullName>
    </submittedName>
</protein>
<evidence type="ECO:0000313" key="2">
    <source>
        <dbReference type="Proteomes" id="UP000317617"/>
    </source>
</evidence>
<name>A0A4Y3TR12_9PROT</name>
<dbReference type="AlphaFoldDB" id="A0A4Y3TR12"/>
<evidence type="ECO:0000313" key="1">
    <source>
        <dbReference type="EMBL" id="GEB83889.1"/>
    </source>
</evidence>
<keyword evidence="2" id="KW-1185">Reference proteome</keyword>
<proteinExistence type="predicted"/>
<gene>
    <name evidence="1" type="ORF">AOR01nite_23660</name>
</gene>
<dbReference type="Proteomes" id="UP000317617">
    <property type="component" value="Unassembled WGS sequence"/>
</dbReference>
<dbReference type="EMBL" id="BJMU01000021">
    <property type="protein sequence ID" value="GEB83889.1"/>
    <property type="molecule type" value="Genomic_DNA"/>
</dbReference>
<reference evidence="1 2" key="1">
    <citation type="submission" date="2019-06" db="EMBL/GenBank/DDBJ databases">
        <title>Whole genome shotgun sequence of Acetobacter orleanensis NBRC 13752.</title>
        <authorList>
            <person name="Hosoyama A."/>
            <person name="Uohara A."/>
            <person name="Ohji S."/>
            <person name="Ichikawa N."/>
        </authorList>
    </citation>
    <scope>NUCLEOTIDE SEQUENCE [LARGE SCALE GENOMIC DNA]</scope>
    <source>
        <strain evidence="1 2">NBRC 13752</strain>
    </source>
</reference>
<sequence length="46" mass="5235">MGDVELRQSALQGAWQRDHPGGEIREIIVSDCKGHMNTLHNLFFRA</sequence>